<accession>A0A1E7YL39</accession>
<dbReference type="Pfam" id="PF09623">
    <property type="entry name" value="Cas_NE0113"/>
    <property type="match status" value="1"/>
</dbReference>
<dbReference type="InterPro" id="IPR013413">
    <property type="entry name" value="CRISPR-assoc_prot_NE0113"/>
</dbReference>
<evidence type="ECO:0000259" key="1">
    <source>
        <dbReference type="Pfam" id="PF09623"/>
    </source>
</evidence>
<dbReference type="Proteomes" id="UP000175616">
    <property type="component" value="Unassembled WGS sequence"/>
</dbReference>
<comment type="caution">
    <text evidence="2">The sequence shown here is derived from an EMBL/GenBank/DDBJ whole genome shotgun (WGS) entry which is preliminary data.</text>
</comment>
<dbReference type="EMBL" id="LZYE01000312">
    <property type="protein sequence ID" value="OFC30729.1"/>
    <property type="molecule type" value="Genomic_DNA"/>
</dbReference>
<gene>
    <name evidence="2" type="ORF">BAE27_11235</name>
</gene>
<proteinExistence type="predicted"/>
<feature type="domain" description="CRISPR system ring nuclease SSO2081-like" evidence="1">
    <location>
        <begin position="19"/>
        <end position="236"/>
    </location>
</feature>
<dbReference type="InterPro" id="IPR019092">
    <property type="entry name" value="SSO2081-like_dom"/>
</dbReference>
<protein>
    <submittedName>
        <fullName evidence="2">CRISPR-associated protein</fullName>
    </submittedName>
</protein>
<reference evidence="2 3" key="1">
    <citation type="submission" date="2016-06" db="EMBL/GenBank/DDBJ databases">
        <title>Gene turnover analysis identifies the evolutionary adaptation of the extremophile Acidithiobacillus caldus.</title>
        <authorList>
            <person name="Zhang X."/>
        </authorList>
    </citation>
    <scope>NUCLEOTIDE SEQUENCE [LARGE SCALE GENOMIC DNA]</scope>
    <source>
        <strain evidence="2 3">DX</strain>
    </source>
</reference>
<dbReference type="RefSeq" id="WP_070118633.1">
    <property type="nucleotide sequence ID" value="NZ_LZYE01000312.1"/>
</dbReference>
<dbReference type="NCBIfam" id="TIGR02584">
    <property type="entry name" value="cas_NE0113"/>
    <property type="match status" value="1"/>
</dbReference>
<sequence>MRPLTEYPRRILVAVTGMSPQILTETLWSLAVHQDPAFLPTEIHLFTTTTGARQANNSLLSGDHPWFPQLLQDYDLPAIPFTRESIEVITNTAGEAMDDIRSVEDNEAAASFITERIRQLTEDPDAALHVSLAGGRKTMGYYIGYALSLYGRPQDRLSHVLVSSPFEGSWDFFYPTPYERIIKIGNGEKTLLVDCQDARIDMADIPFVRLRDELPTRFLSGKNGFSQIVEAANRALQPPLLQLNRRDFSVIADNQSIALTDMEFVILYWLAERHREALEWDWDEIGGEFIEAMKKVKSVHSELFIKTQKTVQSNVDMYKKYGDKKILRSYFSSHISDINGKGRLKNEAEHQRSNWT</sequence>
<dbReference type="AlphaFoldDB" id="A0A1E7YL39"/>
<evidence type="ECO:0000313" key="3">
    <source>
        <dbReference type="Proteomes" id="UP000175616"/>
    </source>
</evidence>
<dbReference type="CDD" id="cd09741">
    <property type="entry name" value="Csx1_III-U"/>
    <property type="match status" value="1"/>
</dbReference>
<evidence type="ECO:0000313" key="2">
    <source>
        <dbReference type="EMBL" id="OFC30729.1"/>
    </source>
</evidence>
<feature type="non-terminal residue" evidence="2">
    <location>
        <position position="356"/>
    </location>
</feature>
<name>A0A1E7YL39_9PROT</name>
<organism evidence="2 3">
    <name type="scientific">Acidithiobacillus caldus</name>
    <dbReference type="NCBI Taxonomy" id="33059"/>
    <lineage>
        <taxon>Bacteria</taxon>
        <taxon>Pseudomonadati</taxon>
        <taxon>Pseudomonadota</taxon>
        <taxon>Acidithiobacillia</taxon>
        <taxon>Acidithiobacillales</taxon>
        <taxon>Acidithiobacillaceae</taxon>
        <taxon>Acidithiobacillus</taxon>
    </lineage>
</organism>